<keyword evidence="5" id="KW-0479">Metal-binding</keyword>
<dbReference type="GO" id="GO:0006518">
    <property type="term" value="P:peptide metabolic process"/>
    <property type="evidence" value="ECO:0007669"/>
    <property type="project" value="TreeGrafter"/>
</dbReference>
<dbReference type="InterPro" id="IPR033848">
    <property type="entry name" value="M14_CPD_III"/>
</dbReference>
<dbReference type="SUPFAM" id="SSF49464">
    <property type="entry name" value="Carboxypeptidase regulatory domain-like"/>
    <property type="match status" value="4"/>
</dbReference>
<feature type="domain" description="Peptidase M14" evidence="13">
    <location>
        <begin position="485"/>
        <end position="777"/>
    </location>
</feature>
<evidence type="ECO:0000256" key="5">
    <source>
        <dbReference type="ARBA" id="ARBA00022723"/>
    </source>
</evidence>
<name>A0A210QWK2_MIZYE</name>
<keyword evidence="8" id="KW-0325">Glycoprotein</keyword>
<feature type="signal peptide" evidence="12">
    <location>
        <begin position="1"/>
        <end position="30"/>
    </location>
</feature>
<dbReference type="OrthoDB" id="10249045at2759"/>
<evidence type="ECO:0000259" key="13">
    <source>
        <dbReference type="PROSITE" id="PS52035"/>
    </source>
</evidence>
<dbReference type="GO" id="GO:0008270">
    <property type="term" value="F:zinc ion binding"/>
    <property type="evidence" value="ECO:0007669"/>
    <property type="project" value="InterPro"/>
</dbReference>
<dbReference type="CDD" id="cd06245">
    <property type="entry name" value="M14_CPD_III"/>
    <property type="match status" value="1"/>
</dbReference>
<organism evidence="14 15">
    <name type="scientific">Mizuhopecten yessoensis</name>
    <name type="common">Japanese scallop</name>
    <name type="synonym">Patinopecten yessoensis</name>
    <dbReference type="NCBI Taxonomy" id="6573"/>
    <lineage>
        <taxon>Eukaryota</taxon>
        <taxon>Metazoa</taxon>
        <taxon>Spiralia</taxon>
        <taxon>Lophotrochozoa</taxon>
        <taxon>Mollusca</taxon>
        <taxon>Bivalvia</taxon>
        <taxon>Autobranchia</taxon>
        <taxon>Pteriomorphia</taxon>
        <taxon>Pectinida</taxon>
        <taxon>Pectinoidea</taxon>
        <taxon>Pectinidae</taxon>
        <taxon>Mizuhopecten</taxon>
    </lineage>
</organism>
<dbReference type="PROSITE" id="PS52035">
    <property type="entry name" value="PEPTIDASE_M14"/>
    <property type="match status" value="4"/>
</dbReference>
<evidence type="ECO:0000256" key="6">
    <source>
        <dbReference type="ARBA" id="ARBA00022801"/>
    </source>
</evidence>
<dbReference type="EMBL" id="NEDP02001510">
    <property type="protein sequence ID" value="OWF53104.1"/>
    <property type="molecule type" value="Genomic_DNA"/>
</dbReference>
<dbReference type="CDD" id="cd11308">
    <property type="entry name" value="Peptidase_M14NE-CP-C_like"/>
    <property type="match status" value="3"/>
</dbReference>
<dbReference type="CDD" id="cd03858">
    <property type="entry name" value="M14_CP_N-E_like"/>
    <property type="match status" value="1"/>
</dbReference>
<dbReference type="PANTHER" id="PTHR11532:SF73">
    <property type="entry name" value="CARBOXYPEPTIDASE D"/>
    <property type="match status" value="1"/>
</dbReference>
<keyword evidence="7" id="KW-0862">Zinc</keyword>
<dbReference type="InterPro" id="IPR050753">
    <property type="entry name" value="Peptidase_M14_domain"/>
</dbReference>
<keyword evidence="12" id="KW-0732">Signal</keyword>
<feature type="compositionally biased region" description="Basic and acidic residues" evidence="10">
    <location>
        <begin position="1684"/>
        <end position="1694"/>
    </location>
</feature>
<comment type="similarity">
    <text evidence="2 9">Belongs to the peptidase M14 family.</text>
</comment>
<keyword evidence="11" id="KW-0812">Transmembrane</keyword>
<dbReference type="PROSITE" id="PS00133">
    <property type="entry name" value="CARBOXYPEPT_ZN_2"/>
    <property type="match status" value="2"/>
</dbReference>
<dbReference type="InterPro" id="IPR057247">
    <property type="entry name" value="CARBOXYPEPT_ZN_2"/>
</dbReference>
<evidence type="ECO:0000256" key="8">
    <source>
        <dbReference type="ARBA" id="ARBA00023180"/>
    </source>
</evidence>
<evidence type="ECO:0000256" key="1">
    <source>
        <dbReference type="ARBA" id="ARBA00001947"/>
    </source>
</evidence>
<dbReference type="GO" id="GO:0016485">
    <property type="term" value="P:protein processing"/>
    <property type="evidence" value="ECO:0007669"/>
    <property type="project" value="TreeGrafter"/>
</dbReference>
<dbReference type="InterPro" id="IPR057246">
    <property type="entry name" value="CARBOXYPEPT_ZN_1"/>
</dbReference>
<evidence type="ECO:0000256" key="7">
    <source>
        <dbReference type="ARBA" id="ARBA00022833"/>
    </source>
</evidence>
<keyword evidence="3 14" id="KW-0121">Carboxypeptidase</keyword>
<gene>
    <name evidence="14" type="ORF">KP79_PYT00527</name>
</gene>
<feature type="active site" description="Proton donor/acceptor" evidence="9">
    <location>
        <position position="310"/>
    </location>
</feature>
<dbReference type="PRINTS" id="PR00765">
    <property type="entry name" value="CRBOXYPTASEA"/>
</dbReference>
<keyword evidence="11" id="KW-0472">Membrane</keyword>
<sequence>MAKAWKTDSCKRLSCVLFTIILMFVSVSSAIPNNSPIKEIKHTYKYINHDELLLSLGKQVEQYSHIARLHYIGKSVVNRDIVALQITKNVKNSDNGAEPGKPMFKYVGNMHGNEVIGRQILINLIEHLLGNYGKDERVTKLINETNIYIMPTMNPDGFHEAREGLCTGTLGRENNNRVDLNRDFPDQFPITKLKTHPEQNETRALMNWINANKFVLSANLHGGSVVASYPYDDSAVHKASGHYSASPDDEVFKQLAKTYAKNHGTMHEGSVCNGDHFVDGITNGAYWYDVPGGMQDYNYLYSNCFEITIELSCCKYPYEKELEKEWTNNKESLMAYMEEVHKGVKGFVRDSETNTGIPNAVIMVARIDHNVTTAGYGDYWRLLVPGTYTLSAVAEGYEASSMSVVVIDGAATPVNFKLNKRSVAGASPSQSPKSAPLTSTKVPTPKPTSPEPEADTIDILVNHINKIRDASHREKLRFIEPAEFKHHDYTDLQAFLEDLNRQYPHITRLYSIGLSVEGRQLWTMEISDNPGIHEPGEPEFKYIGNMHGNEVVGRELLLSLIQLLCENYNHNHFISLLVNFTRIHIMPSMNPDGYEISTEGDRVGTRGRENHNNIDLNRNFPDRFDIINSINRHQQVETTAVMEWVQKHPFVLSANLHGGTLVANYPYDDNAAGIATYTKCPDDSIFKQVSEAYSLAHSTMHNGHPCTSLSDEYFTDGITNGAAWYSVAGGMQDWNYAFTNCLEITLELGCIKYPMAVNLPQYWDANKYALLVFMGQVHKGVRGFVKDKETGLGLADAEIIVTGINHTITTATEGDYWRLLSPGDYVITARHHMYANQSVQVHVTFDAAVEVNFTLSKSPLENFSLNKDYGIQENMATEYRTLSQMSAELASLAQNYSKVMQVETLVTLVSGKSVPMVHLSSVLDVHENKKPHVLLIGGLHGNEPVGAEILMRFIRHLLRGFDKKDDHVMEIFNDFHLHLIPYLNVEGFDAKQATDCTSDMSMQMSTNQLSLDSPTMKALRQQMNIHKFSLTLSLDSGGLFLVIPWERKRDRMSATDDEAIFMSLAHAFADGFPSIYSPDSCQSSVSHGIFHGGDLIRNMSGILDRAYEDYHNFMISAHVSCCRYPAAKDLPNIWMHSLTPLLNVVKKSKQAVHGDVLNNDGQPIKNATLKVDHHSMVIPTSDKGEFYIILSAGSHTLEISAEGYESQTQQALIEEGKSFSVKVSLNKELDKMDFHSPGTVGPFLTDVASKCPDITNLHSIGKSPKSHDLWMLDIGSKKPSDPSLTHVLFVGGIHGNEVVPTELLLQLAYDLCENYKKDFLITKTLNSSVIHIVPSLNPDGATIAVAGDCNGKSGSKNSNDVDLDMNFDSKYVNRSGAQEEETRDLSEWMKESPPTVTVILSGSLLGVTLPYRSNNPNATLTATEKVILDHLGKTYTNSHPLMKAGKTSCNNSDVQLTNSVVAASKVHPHDGSLLDFSYNSIGSTAIEVYTSCCAYPDGHKLLAAWHEHRTPLLDIIKEATRGVKGYIYEGKQDNPMVNATVTIKGSRHQYPVDPIGYYNLYLAPGHYTLVVKCEGHETLEKNVIIADGEPKVLHLNVVMETKKSELIISTFAIVAILGSITLAIVLLMTVLVCVRSRRGPGKGGFHRLSLNDDDDEGEIYDMGSKSSLLTTREYHDDSSDDDEHNMYDKRLIRR</sequence>
<comment type="cofactor">
    <cofactor evidence="1">
        <name>Zn(2+)</name>
        <dbReference type="ChEBI" id="CHEBI:29105"/>
    </cofactor>
</comment>
<dbReference type="GO" id="GO:0004181">
    <property type="term" value="F:metallocarboxypeptidase activity"/>
    <property type="evidence" value="ECO:0007669"/>
    <property type="project" value="InterPro"/>
</dbReference>
<dbReference type="PROSITE" id="PS00132">
    <property type="entry name" value="CARBOXYPEPT_ZN_1"/>
    <property type="match status" value="3"/>
</dbReference>
<feature type="chain" id="PRO_5013052589" evidence="12">
    <location>
        <begin position="31"/>
        <end position="1694"/>
    </location>
</feature>
<protein>
    <submittedName>
        <fullName evidence="14">Carboxypeptidase D</fullName>
    </submittedName>
</protein>
<evidence type="ECO:0000256" key="4">
    <source>
        <dbReference type="ARBA" id="ARBA00022670"/>
    </source>
</evidence>
<feature type="transmembrane region" description="Helical" evidence="11">
    <location>
        <begin position="1606"/>
        <end position="1634"/>
    </location>
</feature>
<keyword evidence="6" id="KW-0378">Hydrolase</keyword>
<dbReference type="GO" id="GO:0005615">
    <property type="term" value="C:extracellular space"/>
    <property type="evidence" value="ECO:0007669"/>
    <property type="project" value="TreeGrafter"/>
</dbReference>
<evidence type="ECO:0000256" key="9">
    <source>
        <dbReference type="PROSITE-ProRule" id="PRU01379"/>
    </source>
</evidence>
<feature type="domain" description="Peptidase M14" evidence="13">
    <location>
        <begin position="1233"/>
        <end position="1519"/>
    </location>
</feature>
<accession>A0A210QWK2</accession>
<dbReference type="SMART" id="SM00631">
    <property type="entry name" value="Zn_pept"/>
    <property type="match status" value="3"/>
</dbReference>
<keyword evidence="15" id="KW-1185">Reference proteome</keyword>
<evidence type="ECO:0000313" key="14">
    <source>
        <dbReference type="EMBL" id="OWF53104.1"/>
    </source>
</evidence>
<dbReference type="Pfam" id="PF13620">
    <property type="entry name" value="CarboxypepD_reg"/>
    <property type="match status" value="4"/>
</dbReference>
<dbReference type="InterPro" id="IPR008969">
    <property type="entry name" value="CarboxyPept-like_regulatory"/>
</dbReference>
<proteinExistence type="inferred from homology"/>
<evidence type="ECO:0000256" key="11">
    <source>
        <dbReference type="SAM" id="Phobius"/>
    </source>
</evidence>
<feature type="domain" description="Peptidase M14" evidence="13">
    <location>
        <begin position="45"/>
        <end position="340"/>
    </location>
</feature>
<feature type="region of interest" description="Disordered" evidence="10">
    <location>
        <begin position="422"/>
        <end position="454"/>
    </location>
</feature>
<dbReference type="CDD" id="cd03868">
    <property type="entry name" value="M14_CPD_I"/>
    <property type="match status" value="1"/>
</dbReference>
<reference evidence="14 15" key="1">
    <citation type="journal article" date="2017" name="Nat. Ecol. Evol.">
        <title>Scallop genome provides insights into evolution of bilaterian karyotype and development.</title>
        <authorList>
            <person name="Wang S."/>
            <person name="Zhang J."/>
            <person name="Jiao W."/>
            <person name="Li J."/>
            <person name="Xun X."/>
            <person name="Sun Y."/>
            <person name="Guo X."/>
            <person name="Huan P."/>
            <person name="Dong B."/>
            <person name="Zhang L."/>
            <person name="Hu X."/>
            <person name="Sun X."/>
            <person name="Wang J."/>
            <person name="Zhao C."/>
            <person name="Wang Y."/>
            <person name="Wang D."/>
            <person name="Huang X."/>
            <person name="Wang R."/>
            <person name="Lv J."/>
            <person name="Li Y."/>
            <person name="Zhang Z."/>
            <person name="Liu B."/>
            <person name="Lu W."/>
            <person name="Hui Y."/>
            <person name="Liang J."/>
            <person name="Zhou Z."/>
            <person name="Hou R."/>
            <person name="Li X."/>
            <person name="Liu Y."/>
            <person name="Li H."/>
            <person name="Ning X."/>
            <person name="Lin Y."/>
            <person name="Zhao L."/>
            <person name="Xing Q."/>
            <person name="Dou J."/>
            <person name="Li Y."/>
            <person name="Mao J."/>
            <person name="Guo H."/>
            <person name="Dou H."/>
            <person name="Li T."/>
            <person name="Mu C."/>
            <person name="Jiang W."/>
            <person name="Fu Q."/>
            <person name="Fu X."/>
            <person name="Miao Y."/>
            <person name="Liu J."/>
            <person name="Yu Q."/>
            <person name="Li R."/>
            <person name="Liao H."/>
            <person name="Li X."/>
            <person name="Kong Y."/>
            <person name="Jiang Z."/>
            <person name="Chourrout D."/>
            <person name="Li R."/>
            <person name="Bao Z."/>
        </authorList>
    </citation>
    <scope>NUCLEOTIDE SEQUENCE [LARGE SCALE GENOMIC DNA]</scope>
    <source>
        <strain evidence="14 15">PY_sf001</strain>
    </source>
</reference>
<dbReference type="PANTHER" id="PTHR11532">
    <property type="entry name" value="PROTEASE M14 CARBOXYPEPTIDASE"/>
    <property type="match status" value="1"/>
</dbReference>
<evidence type="ECO:0000313" key="15">
    <source>
        <dbReference type="Proteomes" id="UP000242188"/>
    </source>
</evidence>
<dbReference type="InterPro" id="IPR000834">
    <property type="entry name" value="Peptidase_M14"/>
</dbReference>
<dbReference type="SUPFAM" id="SSF53187">
    <property type="entry name" value="Zn-dependent exopeptidases"/>
    <property type="match status" value="4"/>
</dbReference>
<keyword evidence="4" id="KW-0645">Protease</keyword>
<keyword evidence="11" id="KW-1133">Transmembrane helix</keyword>
<dbReference type="Gene3D" id="2.60.40.1120">
    <property type="entry name" value="Carboxypeptidase-like, regulatory domain"/>
    <property type="match status" value="4"/>
</dbReference>
<dbReference type="STRING" id="6573.A0A210QWK2"/>
<comment type="caution">
    <text evidence="14">The sequence shown here is derived from an EMBL/GenBank/DDBJ whole genome shotgun (WGS) entry which is preliminary data.</text>
</comment>
<evidence type="ECO:0000256" key="2">
    <source>
        <dbReference type="ARBA" id="ARBA00005988"/>
    </source>
</evidence>
<feature type="region of interest" description="Disordered" evidence="10">
    <location>
        <begin position="1671"/>
        <end position="1694"/>
    </location>
</feature>
<feature type="active site" description="Proton donor/acceptor" evidence="9">
    <location>
        <position position="747"/>
    </location>
</feature>
<dbReference type="Pfam" id="PF00246">
    <property type="entry name" value="Peptidase_M14"/>
    <property type="match status" value="5"/>
</dbReference>
<dbReference type="Gene3D" id="3.40.630.10">
    <property type="entry name" value="Zn peptidases"/>
    <property type="match status" value="4"/>
</dbReference>
<comment type="caution">
    <text evidence="9">Lacks conserved residue(s) required for the propagation of feature annotation.</text>
</comment>
<dbReference type="Proteomes" id="UP000242188">
    <property type="component" value="Unassembled WGS sequence"/>
</dbReference>
<evidence type="ECO:0000256" key="10">
    <source>
        <dbReference type="SAM" id="MobiDB-lite"/>
    </source>
</evidence>
<evidence type="ECO:0000256" key="3">
    <source>
        <dbReference type="ARBA" id="ARBA00022645"/>
    </source>
</evidence>
<feature type="domain" description="Peptidase M14" evidence="13">
    <location>
        <begin position="878"/>
        <end position="1148"/>
    </location>
</feature>
<dbReference type="FunFam" id="3.40.630.10:FF:000020">
    <property type="entry name" value="Carboxypeptidase D"/>
    <property type="match status" value="2"/>
</dbReference>
<evidence type="ECO:0000256" key="12">
    <source>
        <dbReference type="SAM" id="SignalP"/>
    </source>
</evidence>